<dbReference type="OrthoDB" id="1924787at2759"/>
<evidence type="ECO:0000313" key="6">
    <source>
        <dbReference type="Proteomes" id="UP000218209"/>
    </source>
</evidence>
<gene>
    <name evidence="5" type="ORF">BU14_0381s0002</name>
</gene>
<name>A0A1X6NX00_PORUM</name>
<dbReference type="InterPro" id="IPR050138">
    <property type="entry name" value="DHOase/Allantoinase_Hydrolase"/>
</dbReference>
<dbReference type="Gene3D" id="3.20.20.140">
    <property type="entry name" value="Metal-dependent hydrolases"/>
    <property type="match status" value="1"/>
</dbReference>
<sequence>MSSSTPPPLADPPPPSGRPAASFLSRWLLGAVAAAAAAAAAAVWLGGASGSAPGWRGSLGGGRRASDAGRRPAELVLTSRRVVVGGSVGPAALRLAGGVFAEVVSGEGVPAAWEGIPVVDYGNLVIMPGLIDPHVHLNVPGADSEGVGSGTAAAAAGGTTTLLDMPLNSVPSTISLPTLRAKVEAFAADPPTVDVGFIGGAVGDGGGQTPADVVSLVVAGGVFALKSFLVDSQSPNFPHVSLPQMRAVMDGLTALGNRSVPYILHAELPPNVSPSGAEGGEGSIGQDYPGDGTSLVDWAASRPHSWEVDAVRAVVTAAAAAGVPAVHVAHVASAEAAAVVAEAAAAAAALSAVAAVGGHWAGVAPRITSETCPHYLLWAAEEVDAATAANGAAATASRPLWKCAPPIRDAGNRAALWQALLPAAGTGGLAMVGSDHSPADDAARRLATGDVRGAWGGIAGLQYRLHGTWGAAVAAGGVDLPTLSHWLSGAAADAFGLAPGKGRITAGADADVVVWDPDVPADLGTGACRHRHLASPYHADGRPRGRVAATFVRGTLVFRAPAEGEGDGTAADVALPMVQGAGRLLRRMPVGGLARLAAADWW</sequence>
<comment type="cofactor">
    <cofactor evidence="1">
        <name>Zn(2+)</name>
        <dbReference type="ChEBI" id="CHEBI:29105"/>
    </cofactor>
</comment>
<dbReference type="GO" id="GO:0005737">
    <property type="term" value="C:cytoplasm"/>
    <property type="evidence" value="ECO:0007669"/>
    <property type="project" value="TreeGrafter"/>
</dbReference>
<dbReference type="GO" id="GO:0006145">
    <property type="term" value="P:purine nucleobase catabolic process"/>
    <property type="evidence" value="ECO:0007669"/>
    <property type="project" value="TreeGrafter"/>
</dbReference>
<dbReference type="PANTHER" id="PTHR43668:SF2">
    <property type="entry name" value="ALLANTOINASE"/>
    <property type="match status" value="1"/>
</dbReference>
<keyword evidence="2" id="KW-0479">Metal-binding</keyword>
<dbReference type="PROSITE" id="PS00482">
    <property type="entry name" value="DIHYDROOROTASE_1"/>
    <property type="match status" value="1"/>
</dbReference>
<evidence type="ECO:0000256" key="3">
    <source>
        <dbReference type="ARBA" id="ARBA00022801"/>
    </source>
</evidence>
<dbReference type="AlphaFoldDB" id="A0A1X6NX00"/>
<organism evidence="5 6">
    <name type="scientific">Porphyra umbilicalis</name>
    <name type="common">Purple laver</name>
    <name type="synonym">Red alga</name>
    <dbReference type="NCBI Taxonomy" id="2786"/>
    <lineage>
        <taxon>Eukaryota</taxon>
        <taxon>Rhodophyta</taxon>
        <taxon>Bangiophyceae</taxon>
        <taxon>Bangiales</taxon>
        <taxon>Bangiaceae</taxon>
        <taxon>Porphyra</taxon>
    </lineage>
</organism>
<dbReference type="InterPro" id="IPR011059">
    <property type="entry name" value="Metal-dep_hydrolase_composite"/>
</dbReference>
<dbReference type="InterPro" id="IPR002195">
    <property type="entry name" value="Dihydroorotase_CS"/>
</dbReference>
<dbReference type="Pfam" id="PF01979">
    <property type="entry name" value="Amidohydro_1"/>
    <property type="match status" value="1"/>
</dbReference>
<dbReference type="EMBL" id="KV919021">
    <property type="protein sequence ID" value="OSX73060.1"/>
    <property type="molecule type" value="Genomic_DNA"/>
</dbReference>
<proteinExistence type="predicted"/>
<dbReference type="Proteomes" id="UP000218209">
    <property type="component" value="Unassembled WGS sequence"/>
</dbReference>
<evidence type="ECO:0000259" key="4">
    <source>
        <dbReference type="Pfam" id="PF01979"/>
    </source>
</evidence>
<evidence type="ECO:0000313" key="5">
    <source>
        <dbReference type="EMBL" id="OSX73060.1"/>
    </source>
</evidence>
<feature type="domain" description="Amidohydrolase-related" evidence="4">
    <location>
        <begin position="125"/>
        <end position="182"/>
    </location>
</feature>
<accession>A0A1X6NX00</accession>
<dbReference type="PANTHER" id="PTHR43668">
    <property type="entry name" value="ALLANTOINASE"/>
    <property type="match status" value="1"/>
</dbReference>
<reference evidence="5 6" key="1">
    <citation type="submission" date="2017-03" db="EMBL/GenBank/DDBJ databases">
        <title>WGS assembly of Porphyra umbilicalis.</title>
        <authorList>
            <person name="Brawley S.H."/>
            <person name="Blouin N.A."/>
            <person name="Ficko-Blean E."/>
            <person name="Wheeler G.L."/>
            <person name="Lohr M."/>
            <person name="Goodson H.V."/>
            <person name="Jenkins J.W."/>
            <person name="Blaby-Haas C.E."/>
            <person name="Helliwell K.E."/>
            <person name="Chan C."/>
            <person name="Marriage T."/>
            <person name="Bhattacharya D."/>
            <person name="Klein A.S."/>
            <person name="Badis Y."/>
            <person name="Brodie J."/>
            <person name="Cao Y."/>
            <person name="Collen J."/>
            <person name="Dittami S.M."/>
            <person name="Gachon C.M."/>
            <person name="Green B.R."/>
            <person name="Karpowicz S."/>
            <person name="Kim J.W."/>
            <person name="Kudahl U."/>
            <person name="Lin S."/>
            <person name="Michel G."/>
            <person name="Mittag M."/>
            <person name="Olson B.J."/>
            <person name="Pangilinan J."/>
            <person name="Peng Y."/>
            <person name="Qiu H."/>
            <person name="Shu S."/>
            <person name="Singer J.T."/>
            <person name="Smith A.G."/>
            <person name="Sprecher B.N."/>
            <person name="Wagner V."/>
            <person name="Wang W."/>
            <person name="Wang Z.-Y."/>
            <person name="Yan J."/>
            <person name="Yarish C."/>
            <person name="Zoeuner-Riek S."/>
            <person name="Zhuang Y."/>
            <person name="Zou Y."/>
            <person name="Lindquist E.A."/>
            <person name="Grimwood J."/>
            <person name="Barry K."/>
            <person name="Rokhsar D.S."/>
            <person name="Schmutz J."/>
            <person name="Stiller J.W."/>
            <person name="Grossman A.R."/>
            <person name="Prochnik S.E."/>
        </authorList>
    </citation>
    <scope>NUCLEOTIDE SEQUENCE [LARGE SCALE GENOMIC DNA]</scope>
    <source>
        <strain evidence="5">4086291</strain>
    </source>
</reference>
<dbReference type="GO" id="GO:0004038">
    <property type="term" value="F:allantoinase activity"/>
    <property type="evidence" value="ECO:0007669"/>
    <property type="project" value="TreeGrafter"/>
</dbReference>
<protein>
    <recommendedName>
        <fullName evidence="4">Amidohydrolase-related domain-containing protein</fullName>
    </recommendedName>
</protein>
<dbReference type="GO" id="GO:0046872">
    <property type="term" value="F:metal ion binding"/>
    <property type="evidence" value="ECO:0007669"/>
    <property type="project" value="UniProtKB-KW"/>
</dbReference>
<dbReference type="SUPFAM" id="SSF51556">
    <property type="entry name" value="Metallo-dependent hydrolases"/>
    <property type="match status" value="1"/>
</dbReference>
<evidence type="ECO:0000256" key="2">
    <source>
        <dbReference type="ARBA" id="ARBA00022723"/>
    </source>
</evidence>
<keyword evidence="3" id="KW-0378">Hydrolase</keyword>
<dbReference type="SUPFAM" id="SSF51338">
    <property type="entry name" value="Composite domain of metallo-dependent hydrolases"/>
    <property type="match status" value="1"/>
</dbReference>
<evidence type="ECO:0000256" key="1">
    <source>
        <dbReference type="ARBA" id="ARBA00001947"/>
    </source>
</evidence>
<dbReference type="InterPro" id="IPR006680">
    <property type="entry name" value="Amidohydro-rel"/>
</dbReference>
<keyword evidence="6" id="KW-1185">Reference proteome</keyword>
<dbReference type="InterPro" id="IPR032466">
    <property type="entry name" value="Metal_Hydrolase"/>
</dbReference>